<dbReference type="InterPro" id="IPR052940">
    <property type="entry name" value="Carb_Esterase_6"/>
</dbReference>
<keyword evidence="2" id="KW-0732">Signal</keyword>
<feature type="non-terminal residue" evidence="4">
    <location>
        <position position="1"/>
    </location>
</feature>
<evidence type="ECO:0000256" key="2">
    <source>
        <dbReference type="SAM" id="SignalP"/>
    </source>
</evidence>
<dbReference type="PANTHER" id="PTHR31988">
    <property type="entry name" value="ESTERASE, PUTATIVE (DUF303)-RELATED"/>
    <property type="match status" value="1"/>
</dbReference>
<feature type="chain" id="PRO_5014116659" description="Sialate O-acetylesterase domain-containing protein" evidence="2">
    <location>
        <begin position="20"/>
        <end position="281"/>
    </location>
</feature>
<dbReference type="Proteomes" id="UP000233551">
    <property type="component" value="Unassembled WGS sequence"/>
</dbReference>
<keyword evidence="1" id="KW-0378">Hydrolase</keyword>
<dbReference type="AlphaFoldDB" id="A0A2I0GKG4"/>
<feature type="signal peptide" evidence="2">
    <location>
        <begin position="1"/>
        <end position="19"/>
    </location>
</feature>
<protein>
    <recommendedName>
        <fullName evidence="3">Sialate O-acetylesterase domain-containing protein</fullName>
    </recommendedName>
</protein>
<proteinExistence type="predicted"/>
<feature type="domain" description="Sialate O-acetylesterase" evidence="3">
    <location>
        <begin position="30"/>
        <end position="264"/>
    </location>
</feature>
<organism evidence="4 5">
    <name type="scientific">Punica granatum</name>
    <name type="common">Pomegranate</name>
    <dbReference type="NCBI Taxonomy" id="22663"/>
    <lineage>
        <taxon>Eukaryota</taxon>
        <taxon>Viridiplantae</taxon>
        <taxon>Streptophyta</taxon>
        <taxon>Embryophyta</taxon>
        <taxon>Tracheophyta</taxon>
        <taxon>Spermatophyta</taxon>
        <taxon>Magnoliopsida</taxon>
        <taxon>eudicotyledons</taxon>
        <taxon>Gunneridae</taxon>
        <taxon>Pentapetalae</taxon>
        <taxon>rosids</taxon>
        <taxon>malvids</taxon>
        <taxon>Myrtales</taxon>
        <taxon>Lythraceae</taxon>
        <taxon>Punica</taxon>
    </lineage>
</organism>
<name>A0A2I0GKG4_PUNGR</name>
<comment type="caution">
    <text evidence="4">The sequence shown here is derived from an EMBL/GenBank/DDBJ whole genome shotgun (WGS) entry which is preliminary data.</text>
</comment>
<dbReference type="PANTHER" id="PTHR31988:SF15">
    <property type="entry name" value="ESTERASE, PUTATIVE (DUF303)-RELATED"/>
    <property type="match status" value="1"/>
</dbReference>
<evidence type="ECO:0000313" key="4">
    <source>
        <dbReference type="EMBL" id="PKH63860.1"/>
    </source>
</evidence>
<accession>A0A2I0GKG4</accession>
<keyword evidence="5" id="KW-1185">Reference proteome</keyword>
<dbReference type="EMBL" id="PGOL01045005">
    <property type="protein sequence ID" value="PKH63860.1"/>
    <property type="molecule type" value="Genomic_DNA"/>
</dbReference>
<dbReference type="SUPFAM" id="SSF52266">
    <property type="entry name" value="SGNH hydrolase"/>
    <property type="match status" value="1"/>
</dbReference>
<sequence length="281" mass="30858">KKLVSTFVFISFLLANALSIVCFAPPSQPEHIFLLAGQSNMVGRGGVHEEAGHRLVWNGIVPEEFKPNDSIMRLDVDMNWVEAEEPIHAGIYKIQPVTGLGPAMPFAKGILERNPSYGTIGLVPCALDGSSISRWQRGRYVYGNLTTRAEAAVKSGGKMEALLWWQGGADSDNIDKARKYKEDLTKFFQDIRADLKLPKLLIIQVVIPPGRKPFTGIVREAQLSLNVPNVENVNPHVLPLEADGIHVTAQAQVTVGKLLSNKFLEVTSKKTTTQVCGFPFS</sequence>
<dbReference type="Pfam" id="PF03629">
    <property type="entry name" value="SASA"/>
    <property type="match status" value="1"/>
</dbReference>
<dbReference type="Gene3D" id="3.40.50.1110">
    <property type="entry name" value="SGNH hydrolase"/>
    <property type="match status" value="1"/>
</dbReference>
<dbReference type="InterPro" id="IPR005181">
    <property type="entry name" value="SASA"/>
</dbReference>
<reference evidence="4 5" key="1">
    <citation type="submission" date="2017-11" db="EMBL/GenBank/DDBJ databases">
        <title>De-novo sequencing of pomegranate (Punica granatum L.) genome.</title>
        <authorList>
            <person name="Akparov Z."/>
            <person name="Amiraslanov A."/>
            <person name="Hajiyeva S."/>
            <person name="Abbasov M."/>
            <person name="Kaur K."/>
            <person name="Hamwieh A."/>
            <person name="Solovyev V."/>
            <person name="Salamov A."/>
            <person name="Braich B."/>
            <person name="Kosarev P."/>
            <person name="Mahmoud A."/>
            <person name="Hajiyev E."/>
            <person name="Babayeva S."/>
            <person name="Izzatullayeva V."/>
            <person name="Mammadov A."/>
            <person name="Mammadov A."/>
            <person name="Sharifova S."/>
            <person name="Ojaghi J."/>
            <person name="Eynullazada K."/>
            <person name="Bayramov B."/>
            <person name="Abdulazimova A."/>
            <person name="Shahmuradov I."/>
        </authorList>
    </citation>
    <scope>NUCLEOTIDE SEQUENCE [LARGE SCALE GENOMIC DNA]</scope>
    <source>
        <strain evidence="5">cv. AG2017</strain>
        <tissue evidence="4">Leaf</tissue>
    </source>
</reference>
<evidence type="ECO:0000256" key="1">
    <source>
        <dbReference type="ARBA" id="ARBA00022801"/>
    </source>
</evidence>
<evidence type="ECO:0000313" key="5">
    <source>
        <dbReference type="Proteomes" id="UP000233551"/>
    </source>
</evidence>
<evidence type="ECO:0000259" key="3">
    <source>
        <dbReference type="Pfam" id="PF03629"/>
    </source>
</evidence>
<dbReference type="InterPro" id="IPR036514">
    <property type="entry name" value="SGNH_hydro_sf"/>
</dbReference>
<dbReference type="GO" id="GO:0016787">
    <property type="term" value="F:hydrolase activity"/>
    <property type="evidence" value="ECO:0007669"/>
    <property type="project" value="UniProtKB-KW"/>
</dbReference>
<gene>
    <name evidence="4" type="ORF">CRG98_050246</name>
</gene>